<evidence type="ECO:0000313" key="6">
    <source>
        <dbReference type="Proteomes" id="UP000029995"/>
    </source>
</evidence>
<dbReference type="SMART" id="SM00344">
    <property type="entry name" value="HTH_ASNC"/>
    <property type="match status" value="1"/>
</dbReference>
<keyword evidence="2" id="KW-0238">DNA-binding</keyword>
<dbReference type="Gene3D" id="3.30.70.920">
    <property type="match status" value="1"/>
</dbReference>
<accession>A0A0A0D6V3</accession>
<dbReference type="GO" id="GO:0043565">
    <property type="term" value="F:sequence-specific DNA binding"/>
    <property type="evidence" value="ECO:0007669"/>
    <property type="project" value="InterPro"/>
</dbReference>
<evidence type="ECO:0000313" key="5">
    <source>
        <dbReference type="EMBL" id="KGM34351.1"/>
    </source>
</evidence>
<keyword evidence="3" id="KW-0804">Transcription</keyword>
<gene>
    <name evidence="5" type="ORF">P409_10740</name>
</gene>
<dbReference type="EMBL" id="JANX01000099">
    <property type="protein sequence ID" value="KGM34351.1"/>
    <property type="molecule type" value="Genomic_DNA"/>
</dbReference>
<dbReference type="CDD" id="cd00090">
    <property type="entry name" value="HTH_ARSR"/>
    <property type="match status" value="1"/>
</dbReference>
<dbReference type="GO" id="GO:0005829">
    <property type="term" value="C:cytosol"/>
    <property type="evidence" value="ECO:0007669"/>
    <property type="project" value="TreeGrafter"/>
</dbReference>
<dbReference type="PRINTS" id="PR00033">
    <property type="entry name" value="HTHASNC"/>
</dbReference>
<reference evidence="5 6" key="1">
    <citation type="submission" date="2014-01" db="EMBL/GenBank/DDBJ databases">
        <title>Genome sequence determination for a cystic fibrosis isolate, Inquilinus limosus.</title>
        <authorList>
            <person name="Pino M."/>
            <person name="Di Conza J."/>
            <person name="Gutkind G."/>
        </authorList>
    </citation>
    <scope>NUCLEOTIDE SEQUENCE [LARGE SCALE GENOMIC DNA]</scope>
    <source>
        <strain evidence="5 6">MP06</strain>
    </source>
</reference>
<dbReference type="PANTHER" id="PTHR30154:SF46">
    <property type="entry name" value="TRANSCRIPTIONAL REGULATORY PROTEIN"/>
    <property type="match status" value="1"/>
</dbReference>
<dbReference type="SUPFAM" id="SSF54909">
    <property type="entry name" value="Dimeric alpha+beta barrel"/>
    <property type="match status" value="1"/>
</dbReference>
<dbReference type="Proteomes" id="UP000029995">
    <property type="component" value="Unassembled WGS sequence"/>
</dbReference>
<dbReference type="InterPro" id="IPR011991">
    <property type="entry name" value="ArsR-like_HTH"/>
</dbReference>
<evidence type="ECO:0000256" key="2">
    <source>
        <dbReference type="ARBA" id="ARBA00023125"/>
    </source>
</evidence>
<dbReference type="InterPro" id="IPR019887">
    <property type="entry name" value="Tscrpt_reg_AsnC/Lrp_C"/>
</dbReference>
<dbReference type="InterPro" id="IPR036390">
    <property type="entry name" value="WH_DNA-bd_sf"/>
</dbReference>
<dbReference type="InterPro" id="IPR036388">
    <property type="entry name" value="WH-like_DNA-bd_sf"/>
</dbReference>
<dbReference type="InterPro" id="IPR011008">
    <property type="entry name" value="Dimeric_a/b-barrel"/>
</dbReference>
<dbReference type="SUPFAM" id="SSF46785">
    <property type="entry name" value="Winged helix' DNA-binding domain"/>
    <property type="match status" value="1"/>
</dbReference>
<dbReference type="GO" id="GO:0043200">
    <property type="term" value="P:response to amino acid"/>
    <property type="evidence" value="ECO:0007669"/>
    <property type="project" value="TreeGrafter"/>
</dbReference>
<dbReference type="OrthoDB" id="9813313at2"/>
<dbReference type="Pfam" id="PF01037">
    <property type="entry name" value="AsnC_trans_reg"/>
    <property type="match status" value="1"/>
</dbReference>
<name>A0A0A0D6V3_9PROT</name>
<dbReference type="GO" id="GO:0006355">
    <property type="term" value="P:regulation of DNA-templated transcription"/>
    <property type="evidence" value="ECO:0007669"/>
    <property type="project" value="UniProtKB-ARBA"/>
</dbReference>
<dbReference type="RefSeq" id="WP_034835339.1">
    <property type="nucleotide sequence ID" value="NZ_JANX01000099.1"/>
</dbReference>
<keyword evidence="1" id="KW-0805">Transcription regulation</keyword>
<evidence type="ECO:0000256" key="3">
    <source>
        <dbReference type="ARBA" id="ARBA00023163"/>
    </source>
</evidence>
<dbReference type="AlphaFoldDB" id="A0A0A0D6V3"/>
<evidence type="ECO:0000256" key="1">
    <source>
        <dbReference type="ARBA" id="ARBA00023015"/>
    </source>
</evidence>
<dbReference type="InterPro" id="IPR019888">
    <property type="entry name" value="Tscrpt_reg_AsnC-like"/>
</dbReference>
<comment type="caution">
    <text evidence="5">The sequence shown here is derived from an EMBL/GenBank/DDBJ whole genome shotgun (WGS) entry which is preliminary data.</text>
</comment>
<dbReference type="PROSITE" id="PS50956">
    <property type="entry name" value="HTH_ASNC_2"/>
    <property type="match status" value="1"/>
</dbReference>
<dbReference type="Pfam" id="PF13404">
    <property type="entry name" value="HTH_AsnC-type"/>
    <property type="match status" value="1"/>
</dbReference>
<evidence type="ECO:0000259" key="4">
    <source>
        <dbReference type="PROSITE" id="PS50956"/>
    </source>
</evidence>
<protein>
    <submittedName>
        <fullName evidence="5">Transcriptional regulator</fullName>
    </submittedName>
</protein>
<dbReference type="PANTHER" id="PTHR30154">
    <property type="entry name" value="LEUCINE-RESPONSIVE REGULATORY PROTEIN"/>
    <property type="match status" value="1"/>
</dbReference>
<dbReference type="Gene3D" id="1.10.10.10">
    <property type="entry name" value="Winged helix-like DNA-binding domain superfamily/Winged helix DNA-binding domain"/>
    <property type="match status" value="1"/>
</dbReference>
<organism evidence="5 6">
    <name type="scientific">Inquilinus limosus MP06</name>
    <dbReference type="NCBI Taxonomy" id="1398085"/>
    <lineage>
        <taxon>Bacteria</taxon>
        <taxon>Pseudomonadati</taxon>
        <taxon>Pseudomonadota</taxon>
        <taxon>Alphaproteobacteria</taxon>
        <taxon>Rhodospirillales</taxon>
        <taxon>Rhodospirillaceae</taxon>
        <taxon>Inquilinus</taxon>
    </lineage>
</organism>
<feature type="domain" description="HTH asnC-type" evidence="4">
    <location>
        <begin position="4"/>
        <end position="65"/>
    </location>
</feature>
<dbReference type="InterPro" id="IPR000485">
    <property type="entry name" value="AsnC-type_HTH_dom"/>
</dbReference>
<proteinExistence type="predicted"/>
<sequence length="152" mass="17016">MTTLDAIDRKIIQLLRADGRISNADLAEAVGLSPSACLRRRQLLEHAGIIRGYTALIDEPDVANPTIAIVQITLERQTEEYLARFEAAVRKCPEVDQCYLMTGMSDYLLRVVARDTADYERIHKEQLSRMPGVSRIQSAFTLRSVIRGNTGP</sequence>